<feature type="region of interest" description="Disordered" evidence="1">
    <location>
        <begin position="1"/>
        <end position="129"/>
    </location>
</feature>
<gene>
    <name evidence="2" type="ORF">PCOR1329_LOCUS82101</name>
</gene>
<feature type="non-terminal residue" evidence="2">
    <location>
        <position position="1"/>
    </location>
</feature>
<feature type="region of interest" description="Disordered" evidence="1">
    <location>
        <begin position="156"/>
        <end position="178"/>
    </location>
</feature>
<feature type="compositionally biased region" description="Low complexity" evidence="1">
    <location>
        <begin position="88"/>
        <end position="114"/>
    </location>
</feature>
<evidence type="ECO:0000313" key="2">
    <source>
        <dbReference type="EMBL" id="CAK0906939.1"/>
    </source>
</evidence>
<comment type="caution">
    <text evidence="2">The sequence shown here is derived from an EMBL/GenBank/DDBJ whole genome shotgun (WGS) entry which is preliminary data.</text>
</comment>
<dbReference type="Proteomes" id="UP001189429">
    <property type="component" value="Unassembled WGS sequence"/>
</dbReference>
<reference evidence="2" key="1">
    <citation type="submission" date="2023-10" db="EMBL/GenBank/DDBJ databases">
        <authorList>
            <person name="Chen Y."/>
            <person name="Shah S."/>
            <person name="Dougan E. K."/>
            <person name="Thang M."/>
            <person name="Chan C."/>
        </authorList>
    </citation>
    <scope>NUCLEOTIDE SEQUENCE [LARGE SCALE GENOMIC DNA]</scope>
</reference>
<organism evidence="2 3">
    <name type="scientific">Prorocentrum cordatum</name>
    <dbReference type="NCBI Taxonomy" id="2364126"/>
    <lineage>
        <taxon>Eukaryota</taxon>
        <taxon>Sar</taxon>
        <taxon>Alveolata</taxon>
        <taxon>Dinophyceae</taxon>
        <taxon>Prorocentrales</taxon>
        <taxon>Prorocentraceae</taxon>
        <taxon>Prorocentrum</taxon>
    </lineage>
</organism>
<sequence length="193" mass="20441">LRACAPRARCARPAGRRAAPGPWPAARRKRCGEPSAVPPCWCPRRRRQWRPRWPYSGSCPPRRSRPRRRGRPRRQRRGAAPPRRPGHAQCAPAGAQPAALLGRAASGRPPAARRGGARVGSGGRRGAREFRTSAAGAALVGAGGLRARGIGGLLPQQRAAEGGGNATQPATAHGASVRCAWQKRRASASDMFA</sequence>
<proteinExistence type="predicted"/>
<accession>A0ABN9Y4V2</accession>
<protein>
    <submittedName>
        <fullName evidence="2">Uncharacterized protein</fullName>
    </submittedName>
</protein>
<feature type="non-terminal residue" evidence="2">
    <location>
        <position position="193"/>
    </location>
</feature>
<evidence type="ECO:0000256" key="1">
    <source>
        <dbReference type="SAM" id="MobiDB-lite"/>
    </source>
</evidence>
<keyword evidence="3" id="KW-1185">Reference proteome</keyword>
<feature type="compositionally biased region" description="Low complexity" evidence="1">
    <location>
        <begin position="1"/>
        <end position="20"/>
    </location>
</feature>
<name>A0ABN9Y4V2_9DINO</name>
<evidence type="ECO:0000313" key="3">
    <source>
        <dbReference type="Proteomes" id="UP001189429"/>
    </source>
</evidence>
<feature type="compositionally biased region" description="Basic residues" evidence="1">
    <location>
        <begin position="62"/>
        <end position="77"/>
    </location>
</feature>
<dbReference type="EMBL" id="CAUYUJ010021771">
    <property type="protein sequence ID" value="CAK0906939.1"/>
    <property type="molecule type" value="Genomic_DNA"/>
</dbReference>